<feature type="compositionally biased region" description="Low complexity" evidence="1">
    <location>
        <begin position="24"/>
        <end position="39"/>
    </location>
</feature>
<feature type="compositionally biased region" description="Acidic residues" evidence="1">
    <location>
        <begin position="110"/>
        <end position="130"/>
    </location>
</feature>
<gene>
    <name evidence="2" type="ORF">P8C59_003928</name>
</gene>
<protein>
    <submittedName>
        <fullName evidence="2">Uncharacterized protein</fullName>
    </submittedName>
</protein>
<accession>A0AAD9I2D0</accession>
<organism evidence="2 3">
    <name type="scientific">Phyllachora maydis</name>
    <dbReference type="NCBI Taxonomy" id="1825666"/>
    <lineage>
        <taxon>Eukaryota</taxon>
        <taxon>Fungi</taxon>
        <taxon>Dikarya</taxon>
        <taxon>Ascomycota</taxon>
        <taxon>Pezizomycotina</taxon>
        <taxon>Sordariomycetes</taxon>
        <taxon>Sordariomycetidae</taxon>
        <taxon>Phyllachorales</taxon>
        <taxon>Phyllachoraceae</taxon>
        <taxon>Phyllachora</taxon>
    </lineage>
</organism>
<evidence type="ECO:0000256" key="1">
    <source>
        <dbReference type="SAM" id="MobiDB-lite"/>
    </source>
</evidence>
<name>A0AAD9I2D0_9PEZI</name>
<feature type="region of interest" description="Disordered" evidence="1">
    <location>
        <begin position="1"/>
        <end position="71"/>
    </location>
</feature>
<feature type="region of interest" description="Disordered" evidence="1">
    <location>
        <begin position="102"/>
        <end position="136"/>
    </location>
</feature>
<comment type="caution">
    <text evidence="2">The sequence shown here is derived from an EMBL/GenBank/DDBJ whole genome shotgun (WGS) entry which is preliminary data.</text>
</comment>
<dbReference type="EMBL" id="JAQQPM010000003">
    <property type="protein sequence ID" value="KAK2069339.1"/>
    <property type="molecule type" value="Genomic_DNA"/>
</dbReference>
<evidence type="ECO:0000313" key="2">
    <source>
        <dbReference type="EMBL" id="KAK2069339.1"/>
    </source>
</evidence>
<proteinExistence type="predicted"/>
<dbReference type="AlphaFoldDB" id="A0AAD9I2D0"/>
<reference evidence="2" key="1">
    <citation type="journal article" date="2023" name="Mol. Plant Microbe Interact.">
        <title>Elucidating the Obligate Nature and Biological Capacity of an Invasive Fungal Corn Pathogen.</title>
        <authorList>
            <person name="MacCready J.S."/>
            <person name="Roggenkamp E.M."/>
            <person name="Gdanetz K."/>
            <person name="Chilvers M.I."/>
        </authorList>
    </citation>
    <scope>NUCLEOTIDE SEQUENCE</scope>
    <source>
        <strain evidence="2">PM02</strain>
    </source>
</reference>
<evidence type="ECO:0000313" key="3">
    <source>
        <dbReference type="Proteomes" id="UP001217918"/>
    </source>
</evidence>
<keyword evidence="3" id="KW-1185">Reference proteome</keyword>
<feature type="compositionally biased region" description="Low complexity" evidence="1">
    <location>
        <begin position="50"/>
        <end position="71"/>
    </location>
</feature>
<sequence>MESETAGRLAKYTVSRDNPTVVFNSNNSNSNNSNNNNTNKYADKHRDCRAAATTPAEAANAAAAEPTEPANAAAIPAAAAKAAAAEPASAAATTVVDNISDAVPSVVSKEEEEEEGEEEEDKEVVEEEEDIRGRGKEDKGLYARFELLLPYLTISIVATSYIPSKGNSQVVA</sequence>
<dbReference type="Proteomes" id="UP001217918">
    <property type="component" value="Unassembled WGS sequence"/>
</dbReference>